<evidence type="ECO:0000313" key="2">
    <source>
        <dbReference type="EMBL" id="PNT74090.1"/>
    </source>
</evidence>
<dbReference type="EMBL" id="CM000880">
    <property type="protein sequence ID" value="PNT74091.1"/>
    <property type="molecule type" value="Genomic_DNA"/>
</dbReference>
<proteinExistence type="predicted"/>
<gene>
    <name evidence="2" type="ORF">BRADI_1g07693v3</name>
</gene>
<dbReference type="InParanoid" id="A0A2K2DII3"/>
<keyword evidence="4" id="KW-1185">Reference proteome</keyword>
<feature type="region of interest" description="Disordered" evidence="1">
    <location>
        <begin position="1"/>
        <end position="26"/>
    </location>
</feature>
<evidence type="ECO:0000256" key="1">
    <source>
        <dbReference type="SAM" id="MobiDB-lite"/>
    </source>
</evidence>
<protein>
    <submittedName>
        <fullName evidence="2 3">Uncharacterized protein</fullName>
    </submittedName>
</protein>
<dbReference type="Gramene" id="PNT74091">
    <property type="protein sequence ID" value="PNT74091"/>
    <property type="gene ID" value="BRADI_1g07693v3"/>
</dbReference>
<name>A0A2K2DII3_BRADI</name>
<reference evidence="2" key="2">
    <citation type="submission" date="2017-06" db="EMBL/GenBank/DDBJ databases">
        <title>WGS assembly of Brachypodium distachyon.</title>
        <authorList>
            <consortium name="The International Brachypodium Initiative"/>
            <person name="Lucas S."/>
            <person name="Harmon-Smith M."/>
            <person name="Lail K."/>
            <person name="Tice H."/>
            <person name="Grimwood J."/>
            <person name="Bruce D."/>
            <person name="Barry K."/>
            <person name="Shu S."/>
            <person name="Lindquist E."/>
            <person name="Wang M."/>
            <person name="Pitluck S."/>
            <person name="Vogel J.P."/>
            <person name="Garvin D.F."/>
            <person name="Mockler T.C."/>
            <person name="Schmutz J."/>
            <person name="Rokhsar D."/>
            <person name="Bevan M.W."/>
        </authorList>
    </citation>
    <scope>NUCLEOTIDE SEQUENCE</scope>
    <source>
        <strain evidence="2">Bd21</strain>
    </source>
</reference>
<dbReference type="EMBL" id="CM000880">
    <property type="protein sequence ID" value="PNT74090.1"/>
    <property type="molecule type" value="Genomic_DNA"/>
</dbReference>
<dbReference type="EnsemblPlants" id="PNT74091">
    <property type="protein sequence ID" value="PNT74091"/>
    <property type="gene ID" value="BRADI_1g07693v3"/>
</dbReference>
<reference evidence="2 3" key="1">
    <citation type="journal article" date="2010" name="Nature">
        <title>Genome sequencing and analysis of the model grass Brachypodium distachyon.</title>
        <authorList>
            <consortium name="International Brachypodium Initiative"/>
        </authorList>
    </citation>
    <scope>NUCLEOTIDE SEQUENCE [LARGE SCALE GENOMIC DNA]</scope>
    <source>
        <strain evidence="2 3">Bd21</strain>
    </source>
</reference>
<dbReference type="AlphaFoldDB" id="A0A2K2DII3"/>
<reference evidence="3" key="3">
    <citation type="submission" date="2018-08" db="UniProtKB">
        <authorList>
            <consortium name="EnsemblPlants"/>
        </authorList>
    </citation>
    <scope>IDENTIFICATION</scope>
    <source>
        <strain evidence="3">cv. Bd21</strain>
    </source>
</reference>
<dbReference type="EnsemblPlants" id="PNT74090">
    <property type="protein sequence ID" value="PNT74090"/>
    <property type="gene ID" value="BRADI_1g07693v3"/>
</dbReference>
<dbReference type="Proteomes" id="UP000008810">
    <property type="component" value="Chromosome 1"/>
</dbReference>
<evidence type="ECO:0000313" key="3">
    <source>
        <dbReference type="EnsemblPlants" id="PNT74090"/>
    </source>
</evidence>
<evidence type="ECO:0000313" key="4">
    <source>
        <dbReference type="Proteomes" id="UP000008810"/>
    </source>
</evidence>
<dbReference type="Gramene" id="PNT74090">
    <property type="protein sequence ID" value="PNT74090"/>
    <property type="gene ID" value="BRADI_1g07693v3"/>
</dbReference>
<sequence length="132" mass="15161">MVGQLSTKGPLRSWAHLSPRSSNTHQLGISKWCPILSSPPRSAFHAPRPLSLGSERCLHVHRDYLHPACAWWRRRFDPQILEALTGSFRRRRRDARHVHADEGSGRVVQDAVRDRNPRRAHPLPSYFADSVF</sequence>
<accession>A0A2K2DII3</accession>
<organism evidence="2">
    <name type="scientific">Brachypodium distachyon</name>
    <name type="common">Purple false brome</name>
    <name type="synonym">Trachynia distachya</name>
    <dbReference type="NCBI Taxonomy" id="15368"/>
    <lineage>
        <taxon>Eukaryota</taxon>
        <taxon>Viridiplantae</taxon>
        <taxon>Streptophyta</taxon>
        <taxon>Embryophyta</taxon>
        <taxon>Tracheophyta</taxon>
        <taxon>Spermatophyta</taxon>
        <taxon>Magnoliopsida</taxon>
        <taxon>Liliopsida</taxon>
        <taxon>Poales</taxon>
        <taxon>Poaceae</taxon>
        <taxon>BOP clade</taxon>
        <taxon>Pooideae</taxon>
        <taxon>Stipodae</taxon>
        <taxon>Brachypodieae</taxon>
        <taxon>Brachypodium</taxon>
    </lineage>
</organism>